<feature type="region of interest" description="Disordered" evidence="1">
    <location>
        <begin position="166"/>
        <end position="197"/>
    </location>
</feature>
<gene>
    <name evidence="3" type="primary">LOC124294680</name>
</gene>
<evidence type="ECO:0000313" key="2">
    <source>
        <dbReference type="Proteomes" id="UP000829291"/>
    </source>
</evidence>
<organism evidence="2 3">
    <name type="scientific">Neodiprion lecontei</name>
    <name type="common">Redheaded pine sawfly</name>
    <dbReference type="NCBI Taxonomy" id="441921"/>
    <lineage>
        <taxon>Eukaryota</taxon>
        <taxon>Metazoa</taxon>
        <taxon>Ecdysozoa</taxon>
        <taxon>Arthropoda</taxon>
        <taxon>Hexapoda</taxon>
        <taxon>Insecta</taxon>
        <taxon>Pterygota</taxon>
        <taxon>Neoptera</taxon>
        <taxon>Endopterygota</taxon>
        <taxon>Hymenoptera</taxon>
        <taxon>Tenthredinoidea</taxon>
        <taxon>Diprionidae</taxon>
        <taxon>Diprioninae</taxon>
        <taxon>Neodiprion</taxon>
    </lineage>
</organism>
<name>A0ABM3G9X6_NEOLC</name>
<reference evidence="3" key="1">
    <citation type="submission" date="2025-08" db="UniProtKB">
        <authorList>
            <consortium name="RefSeq"/>
        </authorList>
    </citation>
    <scope>IDENTIFICATION</scope>
    <source>
        <tissue evidence="3">Thorax and Abdomen</tissue>
    </source>
</reference>
<dbReference type="RefSeq" id="XP_046597071.1">
    <property type="nucleotide sequence ID" value="XM_046741115.1"/>
</dbReference>
<feature type="compositionally biased region" description="Basic residues" evidence="1">
    <location>
        <begin position="275"/>
        <end position="287"/>
    </location>
</feature>
<keyword evidence="2" id="KW-1185">Reference proteome</keyword>
<feature type="compositionally biased region" description="Basic residues" evidence="1">
    <location>
        <begin position="247"/>
        <end position="257"/>
    </location>
</feature>
<feature type="compositionally biased region" description="Basic and acidic residues" evidence="1">
    <location>
        <begin position="229"/>
        <end position="244"/>
    </location>
</feature>
<proteinExistence type="predicted"/>
<dbReference type="Proteomes" id="UP000829291">
    <property type="component" value="Chromosome 5"/>
</dbReference>
<evidence type="ECO:0000313" key="3">
    <source>
        <dbReference type="RefSeq" id="XP_046597071.1"/>
    </source>
</evidence>
<evidence type="ECO:0000256" key="1">
    <source>
        <dbReference type="SAM" id="MobiDB-lite"/>
    </source>
</evidence>
<feature type="compositionally biased region" description="Polar residues" evidence="1">
    <location>
        <begin position="217"/>
        <end position="228"/>
    </location>
</feature>
<protein>
    <submittedName>
        <fullName evidence="3">Uncharacterized protein LOC124294680</fullName>
    </submittedName>
</protein>
<dbReference type="GeneID" id="124294680"/>
<accession>A0ABM3G9X6</accession>
<sequence length="294" mass="33519">MNDAETQSINTCPISEINIEGRSCVNSVGTDSRKSFSDTALGNETCTGGTSIENCKLFVEESVEVQTETWPIPCRCHRLEPETCKSEIGTKKKRKKAKSKSKEETKGTKGCLKAMQEIIRPRQKRQTRKGCTFDMKHFQDKILTLLDQEGGICQCCNCNSPGKLNVESRPERHVDRQTKCEKRVEKEEKQSGVTKRERIPTTIQRDDNTVMVYRTSMASNNKSSTMSGRQRESAEKEKNIESSSRRSGSRRAKRARRVQVSASSSELEICNINRKEKRKKRRSKESKKKFSCDF</sequence>
<feature type="region of interest" description="Disordered" evidence="1">
    <location>
        <begin position="217"/>
        <end position="294"/>
    </location>
</feature>